<feature type="compositionally biased region" description="Basic and acidic residues" evidence="11">
    <location>
        <begin position="5789"/>
        <end position="5799"/>
    </location>
</feature>
<feature type="domain" description="GGDEF" evidence="13">
    <location>
        <begin position="6777"/>
        <end position="6917"/>
    </location>
</feature>
<dbReference type="InterPro" id="IPR036264">
    <property type="entry name" value="Bact_exopeptidase_dim_dom"/>
</dbReference>
<keyword evidence="7" id="KW-0378">Hydrolase</keyword>
<feature type="compositionally biased region" description="Low complexity" evidence="11">
    <location>
        <begin position="6194"/>
        <end position="6208"/>
    </location>
</feature>
<dbReference type="Gene3D" id="3.30.70.270">
    <property type="match status" value="1"/>
</dbReference>
<dbReference type="Pfam" id="PF03104">
    <property type="entry name" value="DNA_pol_B_exo1"/>
    <property type="match status" value="1"/>
</dbReference>
<feature type="region of interest" description="Disordered" evidence="11">
    <location>
        <begin position="4305"/>
        <end position="4340"/>
    </location>
</feature>
<feature type="compositionally biased region" description="Low complexity" evidence="11">
    <location>
        <begin position="5877"/>
        <end position="5890"/>
    </location>
</feature>
<dbReference type="Gene3D" id="3.30.70.2250">
    <property type="match status" value="1"/>
</dbReference>
<dbReference type="SMART" id="SM00267">
    <property type="entry name" value="GGDEF"/>
    <property type="match status" value="1"/>
</dbReference>
<dbReference type="SUPFAM" id="SSF55073">
    <property type="entry name" value="Nucleotide cyclase"/>
    <property type="match status" value="1"/>
</dbReference>
<evidence type="ECO:0000256" key="3">
    <source>
        <dbReference type="ARBA" id="ARBA00006247"/>
    </source>
</evidence>
<feature type="compositionally biased region" description="Low complexity" evidence="11">
    <location>
        <begin position="886"/>
        <end position="907"/>
    </location>
</feature>
<feature type="compositionally biased region" description="Basic residues" evidence="11">
    <location>
        <begin position="5945"/>
        <end position="5966"/>
    </location>
</feature>
<feature type="region of interest" description="Disordered" evidence="11">
    <location>
        <begin position="1665"/>
        <end position="1721"/>
    </location>
</feature>
<evidence type="ECO:0000256" key="2">
    <source>
        <dbReference type="ARBA" id="ARBA00004533"/>
    </source>
</evidence>
<feature type="compositionally biased region" description="Low complexity" evidence="11">
    <location>
        <begin position="6243"/>
        <end position="6262"/>
    </location>
</feature>
<reference evidence="15" key="1">
    <citation type="journal article" date="2019" name="Sci. Rep.">
        <title>Draft genome of Tanacetum cinerariifolium, the natural source of mosquito coil.</title>
        <authorList>
            <person name="Yamashiro T."/>
            <person name="Shiraishi A."/>
            <person name="Satake H."/>
            <person name="Nakayama K."/>
        </authorList>
    </citation>
    <scope>NUCLEOTIDE SEQUENCE</scope>
</reference>
<feature type="compositionally biased region" description="Basic residues" evidence="11">
    <location>
        <begin position="5988"/>
        <end position="6031"/>
    </location>
</feature>
<feature type="region of interest" description="Disordered" evidence="11">
    <location>
        <begin position="3008"/>
        <end position="3053"/>
    </location>
</feature>
<dbReference type="Pfam" id="PF00990">
    <property type="entry name" value="GGDEF"/>
    <property type="match status" value="1"/>
</dbReference>
<dbReference type="PANTHER" id="PTHR30462:SF0">
    <property type="entry name" value="INTERMEMBRANE TRANSPORT PROTEIN YEBT"/>
    <property type="match status" value="1"/>
</dbReference>
<feature type="compositionally biased region" description="Basic residues" evidence="11">
    <location>
        <begin position="3739"/>
        <end position="3757"/>
    </location>
</feature>
<feature type="compositionally biased region" description="Basic and acidic residues" evidence="11">
    <location>
        <begin position="227"/>
        <end position="253"/>
    </location>
</feature>
<feature type="compositionally biased region" description="Low complexity" evidence="11">
    <location>
        <begin position="4273"/>
        <end position="4282"/>
    </location>
</feature>
<feature type="compositionally biased region" description="Low complexity" evidence="11">
    <location>
        <begin position="6395"/>
        <end position="6415"/>
    </location>
</feature>
<dbReference type="Gene3D" id="3.40.630.10">
    <property type="entry name" value="Zn peptidases"/>
    <property type="match status" value="1"/>
</dbReference>
<evidence type="ECO:0000256" key="8">
    <source>
        <dbReference type="ARBA" id="ARBA00022989"/>
    </source>
</evidence>
<comment type="subcellular location">
    <subcellularLocation>
        <location evidence="2">Cell inner membrane</location>
    </subcellularLocation>
    <subcellularLocation>
        <location evidence="1">Membrane</location>
        <topology evidence="1">Multi-pass membrane protein</topology>
    </subcellularLocation>
</comment>
<feature type="compositionally biased region" description="Basic residues" evidence="11">
    <location>
        <begin position="6957"/>
        <end position="6971"/>
    </location>
</feature>
<dbReference type="InterPro" id="IPR043128">
    <property type="entry name" value="Rev_trsase/Diguanyl_cyclase"/>
</dbReference>
<feature type="compositionally biased region" description="Basic residues" evidence="11">
    <location>
        <begin position="718"/>
        <end position="730"/>
    </location>
</feature>
<feature type="region of interest" description="Disordered" evidence="11">
    <location>
        <begin position="27"/>
        <end position="47"/>
    </location>
</feature>
<feature type="compositionally biased region" description="Basic and acidic residues" evidence="11">
    <location>
        <begin position="1483"/>
        <end position="1496"/>
    </location>
</feature>
<feature type="compositionally biased region" description="Gly residues" evidence="11">
    <location>
        <begin position="6315"/>
        <end position="6324"/>
    </location>
</feature>
<accession>A0A699GDX9</accession>
<feature type="region of interest" description="Disordered" evidence="11">
    <location>
        <begin position="3650"/>
        <end position="3815"/>
    </location>
</feature>
<feature type="compositionally biased region" description="Gly residues" evidence="11">
    <location>
        <begin position="5745"/>
        <end position="5763"/>
    </location>
</feature>
<dbReference type="CDD" id="cd00377">
    <property type="entry name" value="ICL_PEPM"/>
    <property type="match status" value="1"/>
</dbReference>
<feature type="compositionally biased region" description="Basic and acidic residues" evidence="11">
    <location>
        <begin position="3718"/>
        <end position="3731"/>
    </location>
</feature>
<dbReference type="Gene3D" id="1.10.10.60">
    <property type="entry name" value="Homeodomain-like"/>
    <property type="match status" value="1"/>
</dbReference>
<dbReference type="GO" id="GO:0005886">
    <property type="term" value="C:plasma membrane"/>
    <property type="evidence" value="ECO:0007669"/>
    <property type="project" value="UniProtKB-SubCell"/>
</dbReference>
<feature type="region of interest" description="Disordered" evidence="11">
    <location>
        <begin position="5866"/>
        <end position="5891"/>
    </location>
</feature>
<feature type="compositionally biased region" description="Basic residues" evidence="11">
    <location>
        <begin position="7114"/>
        <end position="7124"/>
    </location>
</feature>
<dbReference type="InterPro" id="IPR000160">
    <property type="entry name" value="GGDEF_dom"/>
</dbReference>
<feature type="compositionally biased region" description="Low complexity" evidence="11">
    <location>
        <begin position="3074"/>
        <end position="3086"/>
    </location>
</feature>
<feature type="compositionally biased region" description="Basic and acidic residues" evidence="11">
    <location>
        <begin position="5607"/>
        <end position="5620"/>
    </location>
</feature>
<dbReference type="InterPro" id="IPR029787">
    <property type="entry name" value="Nucleotide_cyclase"/>
</dbReference>
<feature type="transmembrane region" description="Helical" evidence="12">
    <location>
        <begin position="3162"/>
        <end position="3181"/>
    </location>
</feature>
<feature type="compositionally biased region" description="Basic and acidic residues" evidence="11">
    <location>
        <begin position="2893"/>
        <end position="2903"/>
    </location>
</feature>
<dbReference type="InterPro" id="IPR051800">
    <property type="entry name" value="PqiA-PqiB_transport"/>
</dbReference>
<feature type="region of interest" description="Disordered" evidence="11">
    <location>
        <begin position="1563"/>
        <end position="1632"/>
    </location>
</feature>
<feature type="compositionally biased region" description="Basic residues" evidence="11">
    <location>
        <begin position="1456"/>
        <end position="1470"/>
    </location>
</feature>
<feature type="transmembrane region" description="Helical" evidence="12">
    <location>
        <begin position="3256"/>
        <end position="3279"/>
    </location>
</feature>
<dbReference type="InterPro" id="IPR035965">
    <property type="entry name" value="PAS-like_dom_sf"/>
</dbReference>
<feature type="compositionally biased region" description="Basic and acidic residues" evidence="11">
    <location>
        <begin position="789"/>
        <end position="803"/>
    </location>
</feature>
<dbReference type="Gene3D" id="2.40.50.590">
    <property type="match status" value="1"/>
</dbReference>
<dbReference type="EMBL" id="BKCJ010000001">
    <property type="protein sequence ID" value="GEU28072.1"/>
    <property type="molecule type" value="Genomic_DNA"/>
</dbReference>
<keyword evidence="8 12" id="KW-1133">Transmembrane helix</keyword>
<dbReference type="InterPro" id="IPR015813">
    <property type="entry name" value="Pyrv/PenolPyrv_kinase-like_dom"/>
</dbReference>
<feature type="region of interest" description="Disordered" evidence="11">
    <location>
        <begin position="5586"/>
        <end position="5851"/>
    </location>
</feature>
<feature type="region of interest" description="Disordered" evidence="11">
    <location>
        <begin position="6357"/>
        <end position="6536"/>
    </location>
</feature>
<feature type="region of interest" description="Disordered" evidence="11">
    <location>
        <begin position="3074"/>
        <end position="3101"/>
    </location>
</feature>
<evidence type="ECO:0000256" key="10">
    <source>
        <dbReference type="ARBA" id="ARBA00023136"/>
    </source>
</evidence>
<dbReference type="InterPro" id="IPR036271">
    <property type="entry name" value="Tet_transcr_reg_TetR-rel_C_sf"/>
</dbReference>
<keyword evidence="10 12" id="KW-0472">Membrane</keyword>
<feature type="region of interest" description="Disordered" evidence="11">
    <location>
        <begin position="140"/>
        <end position="256"/>
    </location>
</feature>
<feature type="compositionally biased region" description="Low complexity" evidence="11">
    <location>
        <begin position="6941"/>
        <end position="6950"/>
    </location>
</feature>
<keyword evidence="4" id="KW-1003">Cell membrane</keyword>
<dbReference type="InterPro" id="IPR009057">
    <property type="entry name" value="Homeodomain-like_sf"/>
</dbReference>
<feature type="region of interest" description="Disordered" evidence="11">
    <location>
        <begin position="5010"/>
        <end position="5037"/>
    </location>
</feature>
<feature type="compositionally biased region" description="Basic and acidic residues" evidence="11">
    <location>
        <begin position="6467"/>
        <end position="6477"/>
    </location>
</feature>
<dbReference type="Pfam" id="PF13714">
    <property type="entry name" value="PEP_mutase"/>
    <property type="match status" value="1"/>
</dbReference>
<feature type="region of interest" description="Disordered" evidence="11">
    <location>
        <begin position="784"/>
        <end position="907"/>
    </location>
</feature>
<feature type="compositionally biased region" description="Low complexity" evidence="11">
    <location>
        <begin position="6895"/>
        <end position="6908"/>
    </location>
</feature>
<feature type="region of interest" description="Disordered" evidence="11">
    <location>
        <begin position="2115"/>
        <end position="2153"/>
    </location>
</feature>
<evidence type="ECO:0000256" key="4">
    <source>
        <dbReference type="ARBA" id="ARBA00022475"/>
    </source>
</evidence>
<feature type="region of interest" description="Disordered" evidence="11">
    <location>
        <begin position="4376"/>
        <end position="4399"/>
    </location>
</feature>
<feature type="compositionally biased region" description="Low complexity" evidence="11">
    <location>
        <begin position="2353"/>
        <end position="2365"/>
    </location>
</feature>
<dbReference type="Gene3D" id="1.10.357.10">
    <property type="entry name" value="Tetracycline Repressor, domain 2"/>
    <property type="match status" value="1"/>
</dbReference>
<protein>
    <submittedName>
        <fullName evidence="15">Very-long-chain 3-oxoacyl-CoA reductase 1</fullName>
    </submittedName>
</protein>
<dbReference type="PRINTS" id="PR00080">
    <property type="entry name" value="SDRFAMILY"/>
</dbReference>
<feature type="region of interest" description="Disordered" evidence="11">
    <location>
        <begin position="4148"/>
        <end position="4181"/>
    </location>
</feature>
<feature type="compositionally biased region" description="Low complexity" evidence="11">
    <location>
        <begin position="5918"/>
        <end position="5930"/>
    </location>
</feature>
<dbReference type="Pfam" id="PF07687">
    <property type="entry name" value="M20_dimer"/>
    <property type="match status" value="1"/>
</dbReference>
<feature type="region of interest" description="Disordered" evidence="11">
    <location>
        <begin position="2372"/>
        <end position="2392"/>
    </location>
</feature>
<dbReference type="PANTHER" id="PTHR30462">
    <property type="entry name" value="INTERMEMBRANE TRANSPORT PROTEIN PQIB-RELATED"/>
    <property type="match status" value="1"/>
</dbReference>
<feature type="compositionally biased region" description="Low complexity" evidence="11">
    <location>
        <begin position="5555"/>
        <end position="5572"/>
    </location>
</feature>
<evidence type="ECO:0000256" key="1">
    <source>
        <dbReference type="ARBA" id="ARBA00004141"/>
    </source>
</evidence>
<feature type="compositionally biased region" description="Basic and acidic residues" evidence="11">
    <location>
        <begin position="4384"/>
        <end position="4394"/>
    </location>
</feature>
<organism evidence="15">
    <name type="scientific">Tanacetum cinerariifolium</name>
    <name type="common">Dalmatian daisy</name>
    <name type="synonym">Chrysanthemum cinerariifolium</name>
    <dbReference type="NCBI Taxonomy" id="118510"/>
    <lineage>
        <taxon>Eukaryota</taxon>
        <taxon>Viridiplantae</taxon>
        <taxon>Streptophyta</taxon>
        <taxon>Embryophyta</taxon>
        <taxon>Tracheophyta</taxon>
        <taxon>Spermatophyta</taxon>
        <taxon>Magnoliopsida</taxon>
        <taxon>eudicotyledons</taxon>
        <taxon>Gunneridae</taxon>
        <taxon>Pentapetalae</taxon>
        <taxon>asterids</taxon>
        <taxon>campanulids</taxon>
        <taxon>Asterales</taxon>
        <taxon>Asteraceae</taxon>
        <taxon>Asteroideae</taxon>
        <taxon>Anthemideae</taxon>
        <taxon>Anthemidinae</taxon>
        <taxon>Tanacetum</taxon>
    </lineage>
</organism>
<feature type="compositionally biased region" description="Basic residues" evidence="11">
    <location>
        <begin position="5431"/>
        <end position="5448"/>
    </location>
</feature>
<feature type="compositionally biased region" description="Basic and acidic residues" evidence="11">
    <location>
        <begin position="6416"/>
        <end position="6433"/>
    </location>
</feature>
<feature type="region of interest" description="Disordered" evidence="11">
    <location>
        <begin position="5123"/>
        <end position="5247"/>
    </location>
</feature>
<dbReference type="GO" id="GO:0016787">
    <property type="term" value="F:hydrolase activity"/>
    <property type="evidence" value="ECO:0007669"/>
    <property type="project" value="UniProtKB-KW"/>
</dbReference>
<evidence type="ECO:0000259" key="14">
    <source>
        <dbReference type="PROSITE" id="PS50977"/>
    </source>
</evidence>
<dbReference type="InterPro" id="IPR011650">
    <property type="entry name" value="Peptidase_M20_dimer"/>
</dbReference>
<feature type="compositionally biased region" description="Basic and acidic residues" evidence="11">
    <location>
        <begin position="830"/>
        <end position="840"/>
    </location>
</feature>
<feature type="compositionally biased region" description="Basic and acidic residues" evidence="11">
    <location>
        <begin position="7709"/>
        <end position="7749"/>
    </location>
</feature>
<feature type="region of interest" description="Disordered" evidence="11">
    <location>
        <begin position="2212"/>
        <end position="2242"/>
    </location>
</feature>
<feature type="transmembrane region" description="Helical" evidence="12">
    <location>
        <begin position="3228"/>
        <end position="3250"/>
    </location>
</feature>
<feature type="compositionally biased region" description="Basic and acidic residues" evidence="11">
    <location>
        <begin position="6326"/>
        <end position="6337"/>
    </location>
</feature>
<comment type="caution">
    <text evidence="15">The sequence shown here is derived from an EMBL/GenBank/DDBJ whole genome shotgun (WGS) entry which is preliminary data.</text>
</comment>
<feature type="compositionally biased region" description="Basic residues" evidence="11">
    <location>
        <begin position="5587"/>
        <end position="5597"/>
    </location>
</feature>
<dbReference type="InterPro" id="IPR001647">
    <property type="entry name" value="HTH_TetR"/>
</dbReference>
<feature type="region of interest" description="Disordered" evidence="11">
    <location>
        <begin position="7078"/>
        <end position="7174"/>
    </location>
</feature>
<keyword evidence="5" id="KW-0997">Cell inner membrane</keyword>
<feature type="compositionally biased region" description="Gly residues" evidence="11">
    <location>
        <begin position="2880"/>
        <end position="2892"/>
    </location>
</feature>
<dbReference type="SUPFAM" id="SSF53187">
    <property type="entry name" value="Zn-dependent exopeptidases"/>
    <property type="match status" value="1"/>
</dbReference>
<dbReference type="SUPFAM" id="SSF46689">
    <property type="entry name" value="Homeodomain-like"/>
    <property type="match status" value="1"/>
</dbReference>
<keyword evidence="9" id="KW-0238">DNA-binding</keyword>
<dbReference type="GO" id="GO:0003677">
    <property type="term" value="F:DNA binding"/>
    <property type="evidence" value="ECO:0007669"/>
    <property type="project" value="UniProtKB-KW"/>
</dbReference>
<name>A0A699GDX9_TANCI</name>
<dbReference type="PROSITE" id="PS00758">
    <property type="entry name" value="ARGE_DAPE_CPG2_1"/>
    <property type="match status" value="1"/>
</dbReference>
<dbReference type="InterPro" id="IPR055208">
    <property type="entry name" value="PolB_insertion"/>
</dbReference>
<dbReference type="Gene3D" id="3.30.450.20">
    <property type="entry name" value="PAS domain"/>
    <property type="match status" value="1"/>
</dbReference>
<feature type="compositionally biased region" description="Low complexity" evidence="11">
    <location>
        <begin position="5486"/>
        <end position="5495"/>
    </location>
</feature>
<feature type="region of interest" description="Disordered" evidence="11">
    <location>
        <begin position="6561"/>
        <end position="6599"/>
    </location>
</feature>
<feature type="domain" description="HTH tetR-type" evidence="14">
    <location>
        <begin position="4576"/>
        <end position="4636"/>
    </location>
</feature>
<feature type="compositionally biased region" description="Basic residues" evidence="11">
    <location>
        <begin position="3528"/>
        <end position="3551"/>
    </location>
</feature>
<dbReference type="CDD" id="cd05784">
    <property type="entry name" value="DNA_polB_II_exo"/>
    <property type="match status" value="1"/>
</dbReference>
<dbReference type="SUPFAM" id="SSF53098">
    <property type="entry name" value="Ribonuclease H-like"/>
    <property type="match status" value="1"/>
</dbReference>
<feature type="region of interest" description="Disordered" evidence="11">
    <location>
        <begin position="7011"/>
        <end position="7056"/>
    </location>
</feature>
<dbReference type="Gene3D" id="3.30.70.360">
    <property type="match status" value="1"/>
</dbReference>
<comment type="similarity">
    <text evidence="3">Belongs to the peptidase M20A family.</text>
</comment>
<dbReference type="InterPro" id="IPR003399">
    <property type="entry name" value="Mce/MlaD"/>
</dbReference>
<dbReference type="NCBIfam" id="TIGR00254">
    <property type="entry name" value="GGDEF"/>
    <property type="match status" value="1"/>
</dbReference>
<feature type="compositionally biased region" description="Gly residues" evidence="11">
    <location>
        <begin position="1702"/>
        <end position="1713"/>
    </location>
</feature>
<sequence>MGGVFHLAVRLCAADDRLLLQRPGHDGRQIGGRHHQPAGGGHRHRHAGRRLDRVRPAVPLPAGQARFLVRRGDFHPDRGGGLRPYPCAERPRCRKMVEAMTAGRLPDPQPLRDDLPPRARVAGAGADHGGRRVYPPLFQPAPQGPRGMALPGHRRGAAGGGGRGHRAGPPGRGGGQAGCRSAGRVQAGESHHRPALRGMPRGATDAARLCGSAGRRDAGARSGNPPERGKDLQADRPVKSHAAGEPHPDDRRRTGANRDLVVLLQQLLRVPTDTPPGNNAPHADLVADLVQAYGWTAEKHAVPPGQVRDYGMESITNLIVRRPYGGEGPTVALNAHGDVVPPGDNWTYPPYGGVVADGFIYGRAAAVSKCDFATYIFATRALEALGAPLQGALELHFTYDEEFGGLLGPGWLLEQKLTKPDFVIAAGFSYNIITAHNACLQLEVTVHGKSGHGAMPETGHDALQAATRILNAIYDELPELKKIKSSVAGIDSPTMLVGRIDGGTNTNVVPGKVVLKLDRRMIPEEEPAAVEAHVRALIEKAVEGQPGITLEIRRLLLSHALRELPGTAQLVASLQHNAATYIGENIPAQGTPLYADARLYGEHGIPAVLYGAGPRTVPESNAKKADERLDLADLRKATKSPARVSLRINQLPRLRSAAPAPAAATARKGAVCALQLGSVSGHPVRPAHHGRHHPGGHFYLFDRPVLPHRRTVRRRLQHQRHAARFHPRAVARKDGDRGVGRHAVYHRAAGRGTGRAVLRHAGAEPRPSSAIFRFHAARARYRAAVGHDGGADDRHPDHHRQDDQPGAGDRPSRPVRVCGTDPDAGAGDVVRPENPVEYRRASAGPRRQTAVPIRLQLPRPDRRRAHGRVPQLRAGGAGAGTPSALRAVPGRRAPAPPGQRGAHLGAAAGGHDTLYSLDAVAGDVHAHAAGRGERHHHQRRAAVLEQRLASAGHHHFCRQHRGAGDEAVRAGGAGADGAATLALAPAAAHRLVPRRRIRRPLVDARYFCHYADGGAGALPVAGSDYRRSWRAGVLRRGGPDDDGVDARPVHEPAVEKASRWLPSLVWLIPLLAALIGVGLVIKTFVDQGPSMTVSFRSGDGLEPGKTKVKFKDVDIGIVRSISISRDLSKVLVNIDMSKESQRFAAADTRFWVVRPKVGATGVSGLGTLLSGAYIGVDAGKSEETSEQFTGLEEAPQVATDEKGSLYTLHAESLGSVDVGSPIYYRRIPVGRVTAFDLEQQGRGVKLKVFIRAPYEQYVGKNTRWWHASGVDVRLDSSGFKLNTQSLAALVVGGIAFESASGQKPDAVAPQGSQFLLAADQASALREPDGPAITTVLYFDQSLRGLSQGAPVDFRGIVLGEVRSVGVEFDRVKKTFRMPVTVDMYPARLGRAFQKSIDEDQERNAGPQVMERMVARGLRGQLRTGSAGNSDHSQQPGRTADAALEHRPQARQGAVRGNRHQPARHAQKRRQPAQAARCASGAGDEGHAGRRAQDLQHGRRTAAKGFAGAVRPARSAAAADADHAVAQHLVRLPGAPSGVAHPRQGREKRREKMIHRLHLPAIRRGARSRLLRGDSGRNGAAAGGAQPAGGYQGRAHGPAGAGTLDVSARSGNRPGAVAGGHGRSGRGGRIPHAHAGRRYRVPHQHQCAALRIGARPVRAARCRVERAPGGQPENPDLPHGGQRNRGSRVRDAGGRPPPRRGAPGCGHRQGGAGAGRQRQRQLPGLMRRSIIPAMTCTGFILTRHWRDTAHGTEIDFWLATDDGPRKIRLTAQTSVAFAEAGQRAAIAALLDQSSGIELRDLQLKTFQQEPVIGVYASRYKALTAFERTLREHGVKLYEADIRPPERYLMERFISAGVTVEGGRVDGATTWDGKLKPAPDYRPTLKLVSLDIETSAYGDLYSIALEGCGQRQVYMLGAPQPSTQAIDFDLEYCATARQLIERLNAWFARHDPDVIIGWNVVQFDLRVLQKNADKHRIALTLGRENKTIEWREHPGKQGYMFAPIVGRIVLDGIDALKAASWMFASYSLENVSQEMLGEGKDIGSDYDKMAEIERRFHEDKPALAHYNLKDCELPPLPAAHAPRRLCGAQRGRRGGRRVAGRLRDGFQTGVVRLGGGARLQKPVPVHHPHLPGRSGGAGGRRDRARSGRPRGGRERHRVLAHEALPARDHHPALAAARRRQAGKERAAVHGSQAADEFLLRRAGRHRMPLLQSAPGVVGDAARPPDDEADARAGGSAGLRPTGGRHQRLVAHHADGTAWPGVPSRNRVRHALSEIFHAHHPRHGPGQQEALCRPDHQRPWRRRGDLPRAGSGAQRLDAAGAAVPAGAVPARVQEPALPGLRARVRGADRGGRLRRPAGVPQAAAPAARRIQERRLDQLRDDHRRPRAAGSAALADRLRALPDQAAGADCRRHPAADERQFFQPHDLASESFLGGHMYHFKQLHDGGQLLRLPNAWDAGSARLFESLGASAIATTSAGVAWAAGYADGGRMPVDVAIGVAASIARVLTVPLSVDFENGYADDADTVARHVMRLVDAGVAGINLEDGHDAPQALAAKIAAIKALAAQAGKDIFINTRTDVYLKALAPEGERVAEVLRRADLYRAAGADGLFVPGMVKPDEIAQVVAAAGLPVNVMDWPGVPDAAALAQLGVRRLSAGSGIPQALWAVAAGMGRDFLATGNAGPLAPGACRCLIGKPRLMPDALCLLAAAGFCHGAVVEAVGAGAKRHHLQQAASHCDVFQQVDQLVLVAERRVEGQRADCRGRRQQLAHAAEHEDGGQQHAADGGDNGCVWVAGVHGGSSQLVGVTQLHAAGRGQFFGGRAQAAPRAVGGQHHAGQPGAAGGVPAVRAHRPLSAADGSRQDPAHAGARSRGRHGRLQGARTHAGRGAGAGTVGGGGRDVPDRHAHDGRAGIPPGVSHHAAAAVRGSAGRRNPAAGRWQLPACRHRLAARGARWLRVRIPARCGVGDRGGARPSAGARAGHGAAVRSGATCAAGADRPLGPHGRAQLRRDCRANLAPGRPGRQACVPARGTGMGLDAASHGGAGPARRRAGGNRAGSPSAAGRRLFHACAASARPAAGARRPLVRRAAPAARGSREISLPPRHARDSLTSGRANAHVTMPALIMAETSEECTVKISKSLPIWSIASPVVAWLLIAGQALGAPALIGPAYTLLLVVGLFAGVLAAVFHAEVVAHKVGEPYGTLVLAIAVTAIEVALIVSLMIAGGAATAGLARDTVFAAVMIILNGMIGLCLLAGAGRHGEQTFTLSGVSAALTTLAAISILTMVLPNYTTTVPGPAYSASQLGFIALVSIVLYGHARAAAAAQDDLDQRRAAADVPGQRGAAGQDAVARAGSDGAETRGAESRGGHHHCRRGAAAGGHCRVPGRARQPPANQFEFGAGFGAGEHRPDHSRRGHRLADDRLDPVAGDRRQVHRAAVAVAAGGHAVAGDGTHDRHAGHGAPGDLCRVFVHGNRPLASRCMAMLCGKVQTKPVPAEHVVHQYPAARLDRGRGGRRGCFPGPARHPARRAQAAGAAGRQRRCGRRPVGKHPGRSAQRHHRPYQQCLYRAGRAAGGPVHAEPGPGMEYAHRAPVVHRHRRAGDDLPHARHRHCHPPLLPQPVRRRRCAADGGQHAGERRHQDLVVDHPAAVDPVQCGRQHHHVHCQSRHRRDRHRAGGAEHSGRSVRIAVDCGGQAVRGGRRHQRAGRVGHGRARGVENHAHPRRQRRADRGIEYRPAEERAAQLQAHGHAPHRHVVPHQSRHARRAGRPGAGHDPHHRRSPGRHPLRPRAPESANHPADHDGTVCRHGHQHQRAHAPAGGRQRPRYPHRFAGRGCYELTVLPGAAGHVQAGADQLGALAHAGQAPMRVARLLQHVCRHADAIVDDHQHQRPGAPVERDRNMPRTGMAQGVGHRFAGDPHHFAACGRGQVQRRAVAVHGDGNRVGVVQLAGAVADRGGQVGGQPGCAQLQQQVAAFLHRPGGDIERQLQLAPLARAGRQARGGQTEAQQQVLAAAAAHNASVATLRIFLVIALPPFNHMNPGGDNHGQGVRRHHGRLFRPRALAVGGKRRARQRCGAHVVVRARARHRHDGADTARTGIAAGRAAAAAAPACVVARWQGRAGRALCGRRPDHARPARQAHGQPGKRIRMRADLLAARGAGRRVRGGGNPAPGCLAPAGRRRGPGAGPPGPHCPRCRQPGRAGHVAVPRLAAVDGTPAPGRALCRAGRAAAPGRRRAGAVAAGARHRIHGGAPGVEDRPAGTGGAVPAVAQPLRPRLQGQHGRDAAPLAGGAAPRPRPPADARLRCHAGGNCPAMRFFRPEPSGARISPRRRGGAGRVPPPASRARRSPLRTDKARAWHIPDSRMHPRQYRSHRASMDVLARTVEPPALTTASDLDPPRSHAERAADSMGLANRERQDCAAELHSQARLLSGYTIVHTVTEYRVPRSALERPGAAGRQPAPVGQSLACMAAVSGSNPIPPTAPRAGSRGGVLGRRRLAGAGRAQRHRRRVFRHHDARHDRPATGRYRALAVSGTDHLADLGLYGAVAAGRSAWQLSLPGQALPDGDGAQGAERDGKKLPQRAAGSRKEATHDRIVEVASRAIRRSGYDGTGVADIMKEAGLTHGGFYAHFASRDALLAEAGDRAGAESVALASRLAAAAPPGQALQAIMQAYLSPEHIAAIEHGCPVSALGSEMPRQAPDVRHAATVHIKEMVDLLARQMPDWGDARAHERAMALLCSLIGKTMSATTTTDTTGTTAATIAANGGRPVAVITGASSGIGAVYADRFAARGYDLVLVARRADRLHTLANALAAKHGVQATPLVADLATTAGQDSVAGVLATNPAVSVLVNNAGVARLAPLTGSSADDLASQLALNITALTRLTHAVLPAFKQRNAGVIVNVASVLGLHSLPITAVYSGTKAFVVAFTRGIEHELAGTGVKVQAVLPAATATELWDPSGVPLAALAPDTVMAADAMVDAALSGLDQGETLTLPSVADAALIARHEAARLALFAASQTGTVAPRLLPAAHGRPGRRSGGRGRGRHPVQGGRRRVCQPVRHRPRGAGRICRRARAPGRPQARQPRFRAGRVDPDGGADRVAGLARACAPAAGPADLHPGRRGRHRHVCHPACHAYGRARGHDYQHRQHGAGRRPGTGAAHRAPRQPGGVAGRSAHGRVCRQARPEPRPALCDGATEPQDQAPGAAARRRLQLHVRASRRRPTGRDRPVAGSRQPAPRDRPGVSVCAGAAGAGLPGAGPRQGQGRGRIAEWAQQQRNMVVGRLAVGREFDRDAREKRGLALLLEVLAGFKHDAVVAGRHVPAGRKQRGNAAVGVCDAGAQRGPAVAAALFERDADAGRGLAGLQVEHVHAQRIGRSRGGRGGGQRAVGGQGQRDNEMFEWMHARQQAGVEWPFHRCGRHDHFDYRRRAENRRLPAARLERIGLWRAPGAHRPRRPGAGPRGRHRAGGAGRDVARHGWLAGAGRAARRPRHRPGAGAVPDGTRRSAGPRARAGTGRRRLPGQAVRVRGTGGARAHAAAARPGARGRPADHRRHGNRRAAPARAARRHHHRADGAGVRAAAPAGAAPGAGAVARADRIPGVGHEFRQRHQRHRRGRAPAAAQVADGAHDGPVHADRDAGGGRARRLSVPHAGGRDRTARRPAVAGQAAPGAAVSGPSRRGRPGAQAARLFPRHHERPGKLAGAFHRTGRRRAGRHQRRRRTVSRRAACAAGDGGHARPHGHRRLDRQPWRTGPRGGRRRAPGRRPGGGGSAHAGASHGGGGPPVCRTHRHAGRLPGPDRGGRRRQRPDRRAVRGRDAAPRAAAATPDRRPRGPGASRRAAPAARGTARRRPRAVRTGAAGGRAERHAGAAAGRVCAPVRFFGRPGARVPHSDHQPAGAKPGAAGAAAQRCRVRAADRFQYRGARTAGPHDRQHAVPGARRPGRPAARAGAGAGGGRAAPGGRFLRGRRRRARRAHRLHRRRHGAGRSRAAAAGAGQPGVERGAPRRSGQHHHAGRRTARQCSRTGRRPSRRHRHRRRRRRPGRRHQRRQPRRADRTAAPAAPVRPLLPGRSGARQYRRLDRAGTGHRQRHHTVPQGSTDMNLPADTPFDRPDLANLLSHSDAAALDALDFGVIGFDRESRVQRYNTFEAKAAGLRTERVLGQDLFQMVAPCMNNFMVAQRFADAREEGVALDDTINYVLTLRMRPTKRGGRPSGSAGARSAAAVPVHGAGGPGAAGRRRRDPDAQSALGPAPDAAQPGRRTGQPVRGAGAGGARPAPAVRQFYAGPRPGVRRQPAVPARGRQRQRSPGTARAPVAHDRRLAHRHHDQYYRLCTGGPGPAGAGGIVERKHPPRDRLRSGRHHGPAVRAVLSCRCHHRRPAAGPPARGRRQRLDARRRLARARRRQPVLGQRHDFAAAGPPRRAAGAGAPRRPGARVLHDHPRYFRQARGERKPAPGHVQRSPDGPVQPARVLRCGRPGTGAAQESHAPGRADHDRRRPFQGHQRPLRPSGRRRRAVPPGGRHEKRVPASGRAGPHRRRGIRGDPAVGRARRCAGRGRAHARAGAAGAGRLRPACDCLLDQPGRGHDGRQPGGTGRPDQARRPGPVRCQAGRTQPGGVVAGGRMSEGDLAYEALIQFLYQAPVALIQLQNDGAIEMLNPMAARLLMPLAPDGDLDNFFQVLHRDAPHLPQLCADFKAVQGMICEGLRIGVAHDAAGDNKGDLGRHHGESPQVLSLGLFKLDDSRLMAVLVDATHEMVREERMLATAARLDTLTQLPNRAGALALLHQMVRRERTAGSDHCAVLLINLDRFKVINDTLGNEVGNQVIMLVAERLRSTVRASGRPPGNTIAAEVATRVGGDEFAVLLDGLAECSTVQRIAGRLLDRLGRPYRVGAHELSFTFSLGMAVLEPAADARAGAAARRPGSRLAPGNRTRRAVQPVPARGGPAGGRPHRPRRGRGGAGALAPSGARPGRPGGIHSHCRGGRHDRRHRRAGAGPRLPRLRRLAAPAGPARAALAGREPVARPAHAIEPVRQGGGDPGQHRHGGAAVAAGSDGKPGRARRRYPAAAARPQAAGREAGAGRLRHRLFIAVEPALAARRYGQDRPLVRQPGRQQPPPPGPDRGHGAGRAQPGHEHGGRRHRNRRAGGSRVCARLRQGPGLSVQPAARQRRAPAVAGRPGLGAGHDHATPPAPGRWPPAGATARDLVLAKRADLGLVRRHAGAHDDARTQFLAIFRIGHAHALHVLHLGMAVQEFLDLARIDVFAAPYHHVLGAAHDGGKTLGVDHGQVARVQPARGVDGLAGLVVLAPVAAHDRIAAREQFAFHAARHHAAAQRQQVGSQPRHPGIELGVSPAHLLVRHDQRIVAAVARGDRGKKAADVQRSGVACRLHGVVLTGASLASRHGVAATCVMCAMRRVWRWRSLRGRRHRHGPWRRRRALPFARQQHGRQELAALADFPHHGRQAQRHWHRQHQVDHAGMDVAFEQRQEDVQYAQVEQQDEQAGAAEVAQDVGGKVDPRQQRAHAQHQVDPAQRLQRGQYRCIVVAQIEIDGVAETELKHHHANGGHDCPQRINLKILDARRQEIAEQEIKTGHEQDVGAEGQAAFEQRRAEFGLAAARIDHGRIGKRVHHVVAAHGQQQQQRNALDGTVEQHAVGAQQHGAEHVQQPQMGQEPQRQGIDGEPGRINQAQRDALQRMIAQHGIDQAGDHHDHDQRLEPGVGALQRHLAQGFGADREGHARHEEKKRQPERGQEIGRVRKPEREHFVVSQHDQDDAQSLGDIDERQPFTRLFLCDGRAVSVHVDPFQYVSKNTYRAYGKYHHASNRARPFWNFWSKIYTC</sequence>
<feature type="region of interest" description="Disordered" evidence="11">
    <location>
        <begin position="6895"/>
        <end position="6993"/>
    </location>
</feature>
<dbReference type="SUPFAM" id="SSF55031">
    <property type="entry name" value="Bacterial exopeptidase dimerisation domain"/>
    <property type="match status" value="1"/>
</dbReference>
<dbReference type="GO" id="GO:0055085">
    <property type="term" value="P:transmembrane transport"/>
    <property type="evidence" value="ECO:0007669"/>
    <property type="project" value="InterPro"/>
</dbReference>
<feature type="compositionally biased region" description="Basic residues" evidence="11">
    <location>
        <begin position="3765"/>
        <end position="3777"/>
    </location>
</feature>
<feature type="region of interest" description="Disordered" evidence="11">
    <location>
        <begin position="2818"/>
        <end position="2928"/>
    </location>
</feature>
<dbReference type="Pfam" id="PF01546">
    <property type="entry name" value="Peptidase_M20"/>
    <property type="match status" value="1"/>
</dbReference>
<feature type="region of interest" description="Disordered" evidence="11">
    <location>
        <begin position="718"/>
        <end position="738"/>
    </location>
</feature>
<feature type="compositionally biased region" description="Basic residues" evidence="11">
    <location>
        <begin position="4486"/>
        <end position="4503"/>
    </location>
</feature>
<dbReference type="InterPro" id="IPR002933">
    <property type="entry name" value="Peptidase_M20"/>
</dbReference>
<evidence type="ECO:0000313" key="15">
    <source>
        <dbReference type="EMBL" id="GEU28072.1"/>
    </source>
</evidence>
<feature type="compositionally biased region" description="Gly residues" evidence="11">
    <location>
        <begin position="5233"/>
        <end position="5247"/>
    </location>
</feature>
<feature type="compositionally biased region" description="Low complexity" evidence="11">
    <location>
        <begin position="3510"/>
        <end position="3527"/>
    </location>
</feature>
<feature type="transmembrane region" description="Helical" evidence="12">
    <location>
        <begin position="3193"/>
        <end position="3216"/>
    </location>
</feature>
<dbReference type="CDD" id="cd05233">
    <property type="entry name" value="SDR_c"/>
    <property type="match status" value="1"/>
</dbReference>
<feature type="compositionally biased region" description="Basic residues" evidence="11">
    <location>
        <begin position="5017"/>
        <end position="5037"/>
    </location>
</feature>
<evidence type="ECO:0000256" key="12">
    <source>
        <dbReference type="SAM" id="Phobius"/>
    </source>
</evidence>
<feature type="region of interest" description="Disordered" evidence="11">
    <location>
        <begin position="2347"/>
        <end position="2366"/>
    </location>
</feature>
<dbReference type="InterPro" id="IPR036291">
    <property type="entry name" value="NAD(P)-bd_dom_sf"/>
</dbReference>
<dbReference type="InterPro" id="IPR036397">
    <property type="entry name" value="RNaseH_sf"/>
</dbReference>
<dbReference type="Gene3D" id="3.40.50.720">
    <property type="entry name" value="NAD(P)-binding Rossmann-like Domain"/>
    <property type="match status" value="1"/>
</dbReference>
<dbReference type="InterPro" id="IPR012337">
    <property type="entry name" value="RNaseH-like_sf"/>
</dbReference>
<feature type="compositionally biased region" description="Basic residues" evidence="11">
    <location>
        <begin position="5190"/>
        <end position="5205"/>
    </location>
</feature>
<feature type="compositionally biased region" description="Low complexity" evidence="11">
    <location>
        <begin position="2909"/>
        <end position="2925"/>
    </location>
</feature>
<feature type="compositionally biased region" description="Low complexity" evidence="11">
    <location>
        <begin position="6972"/>
        <end position="6993"/>
    </location>
</feature>
<dbReference type="InterPro" id="IPR004837">
    <property type="entry name" value="NaCa_Exmemb"/>
</dbReference>
<dbReference type="Pfam" id="PF21474">
    <property type="entry name" value="DNApolII_N"/>
    <property type="match status" value="1"/>
</dbReference>
<dbReference type="Gene3D" id="3.30.420.10">
    <property type="entry name" value="Ribonuclease H-like superfamily/Ribonuclease H"/>
    <property type="match status" value="1"/>
</dbReference>
<dbReference type="FunFam" id="3.30.420.10:FF:000052">
    <property type="entry name" value="DNA polymerase"/>
    <property type="match status" value="1"/>
</dbReference>
<feature type="compositionally biased region" description="Low complexity" evidence="11">
    <location>
        <begin position="5502"/>
        <end position="5527"/>
    </location>
</feature>
<feature type="compositionally biased region" description="Basic and acidic residues" evidence="11">
    <location>
        <begin position="3349"/>
        <end position="3358"/>
    </location>
</feature>
<feature type="region of interest" description="Disordered" evidence="11">
    <location>
        <begin position="4486"/>
        <end position="4505"/>
    </location>
</feature>
<dbReference type="PRINTS" id="PR00081">
    <property type="entry name" value="GDHRDH"/>
</dbReference>
<feature type="compositionally biased region" description="Basic residues" evidence="11">
    <location>
        <begin position="3650"/>
        <end position="3663"/>
    </location>
</feature>
<evidence type="ECO:0000256" key="7">
    <source>
        <dbReference type="ARBA" id="ARBA00022801"/>
    </source>
</evidence>
<evidence type="ECO:0000259" key="13">
    <source>
        <dbReference type="PROSITE" id="PS50887"/>
    </source>
</evidence>
<dbReference type="InterPro" id="IPR039556">
    <property type="entry name" value="ICL/PEPM"/>
</dbReference>
<feature type="compositionally biased region" description="Basic residues" evidence="11">
    <location>
        <begin position="3688"/>
        <end position="3703"/>
    </location>
</feature>
<feature type="region of interest" description="Disordered" evidence="11">
    <location>
        <begin position="5427"/>
        <end position="5572"/>
    </location>
</feature>
<dbReference type="Gene3D" id="3.20.20.60">
    <property type="entry name" value="Phosphoenolpyruvate-binding domains"/>
    <property type="match status" value="1"/>
</dbReference>
<feature type="region of interest" description="Disordered" evidence="11">
    <location>
        <begin position="7707"/>
        <end position="7752"/>
    </location>
</feature>
<dbReference type="Pfam" id="PF00106">
    <property type="entry name" value="adh_short"/>
    <property type="match status" value="1"/>
</dbReference>
<dbReference type="SUPFAM" id="SSF55785">
    <property type="entry name" value="PYP-like sensor domain (PAS domain)"/>
    <property type="match status" value="1"/>
</dbReference>
<feature type="compositionally biased region" description="Low complexity" evidence="11">
    <location>
        <begin position="5813"/>
        <end position="5826"/>
    </location>
</feature>
<feature type="compositionally biased region" description="Low complexity" evidence="11">
    <location>
        <begin position="2818"/>
        <end position="2841"/>
    </location>
</feature>
<feature type="compositionally biased region" description="Basic residues" evidence="11">
    <location>
        <begin position="5687"/>
        <end position="5704"/>
    </location>
</feature>
<dbReference type="SUPFAM" id="SSF51735">
    <property type="entry name" value="NAD(P)-binding Rossmann-fold domains"/>
    <property type="match status" value="1"/>
</dbReference>
<dbReference type="CDD" id="cd01949">
    <property type="entry name" value="GGDEF"/>
    <property type="match status" value="1"/>
</dbReference>
<feature type="region of interest" description="Disordered" evidence="11">
    <location>
        <begin position="7611"/>
        <end position="7659"/>
    </location>
</feature>
<dbReference type="SUPFAM" id="SSF51621">
    <property type="entry name" value="Phosphoenolpyruvate/pyruvate domain"/>
    <property type="match status" value="1"/>
</dbReference>
<feature type="region of interest" description="Disordered" evidence="11">
    <location>
        <begin position="4115"/>
        <end position="4134"/>
    </location>
</feature>
<dbReference type="InterPro" id="IPR040442">
    <property type="entry name" value="Pyrv_kinase-like_dom_sf"/>
</dbReference>
<feature type="region of interest" description="Disordered" evidence="11">
    <location>
        <begin position="4547"/>
        <end position="4578"/>
    </location>
</feature>
<feature type="region of interest" description="Disordered" evidence="11">
    <location>
        <begin position="7475"/>
        <end position="7508"/>
    </location>
</feature>
<dbReference type="Pfam" id="PF00440">
    <property type="entry name" value="TetR_N"/>
    <property type="match status" value="1"/>
</dbReference>
<keyword evidence="6 12" id="KW-0812">Transmembrane</keyword>
<feature type="region of interest" description="Disordered" evidence="11">
    <location>
        <begin position="5903"/>
        <end position="6083"/>
    </location>
</feature>
<dbReference type="Pfam" id="PF22587">
    <property type="entry name" value="DNApolII_insertion"/>
    <property type="match status" value="1"/>
</dbReference>
<dbReference type="PROSITE" id="PS50977">
    <property type="entry name" value="HTH_TETR_2"/>
    <property type="match status" value="1"/>
</dbReference>
<dbReference type="SUPFAM" id="SSF48498">
    <property type="entry name" value="Tetracyclin repressor-like, C-terminal domain"/>
    <property type="match status" value="1"/>
</dbReference>
<feature type="region of interest" description="Disordered" evidence="11">
    <location>
        <begin position="4265"/>
        <end position="4286"/>
    </location>
</feature>
<dbReference type="PROSITE" id="PS50887">
    <property type="entry name" value="GGDEF"/>
    <property type="match status" value="1"/>
</dbReference>
<feature type="compositionally biased region" description="Basic residues" evidence="11">
    <location>
        <begin position="31"/>
        <end position="47"/>
    </location>
</feature>
<feature type="region of interest" description="Disordered" evidence="11">
    <location>
        <begin position="3325"/>
        <end position="3381"/>
    </location>
</feature>
<feature type="region of interest" description="Disordered" evidence="11">
    <location>
        <begin position="6186"/>
        <end position="6342"/>
    </location>
</feature>
<feature type="region of interest" description="Disordered" evidence="11">
    <location>
        <begin position="3509"/>
        <end position="3551"/>
    </location>
</feature>
<evidence type="ECO:0000256" key="6">
    <source>
        <dbReference type="ARBA" id="ARBA00022692"/>
    </source>
</evidence>
<feature type="region of interest" description="Disordered" evidence="11">
    <location>
        <begin position="1449"/>
        <end position="1502"/>
    </location>
</feature>
<feature type="compositionally biased region" description="Basic residues" evidence="11">
    <location>
        <begin position="2144"/>
        <end position="2153"/>
    </location>
</feature>
<feature type="compositionally biased region" description="Low complexity" evidence="11">
    <location>
        <begin position="7642"/>
        <end position="7654"/>
    </location>
</feature>
<proteinExistence type="inferred from homology"/>
<dbReference type="InterPro" id="IPR001261">
    <property type="entry name" value="ArgE/DapE_CS"/>
</dbReference>
<evidence type="ECO:0000256" key="11">
    <source>
        <dbReference type="SAM" id="MobiDB-lite"/>
    </source>
</evidence>
<evidence type="ECO:0000256" key="5">
    <source>
        <dbReference type="ARBA" id="ARBA00022519"/>
    </source>
</evidence>
<dbReference type="InterPro" id="IPR002347">
    <property type="entry name" value="SDR_fam"/>
</dbReference>
<feature type="compositionally biased region" description="Low complexity" evidence="11">
    <location>
        <begin position="7043"/>
        <end position="7056"/>
    </location>
</feature>
<feature type="compositionally biased region" description="Low complexity" evidence="11">
    <location>
        <begin position="7140"/>
        <end position="7155"/>
    </location>
</feature>
<feature type="region of interest" description="Disordered" evidence="11">
    <location>
        <begin position="1530"/>
        <end position="1550"/>
    </location>
</feature>
<gene>
    <name evidence="15" type="ORF">Tci_000050</name>
</gene>
<feature type="compositionally biased region" description="Low complexity" evidence="11">
    <location>
        <begin position="6037"/>
        <end position="6051"/>
    </location>
</feature>
<feature type="compositionally biased region" description="Basic residues" evidence="11">
    <location>
        <begin position="1622"/>
        <end position="1632"/>
    </location>
</feature>
<dbReference type="Pfam" id="PF02470">
    <property type="entry name" value="MlaD"/>
    <property type="match status" value="2"/>
</dbReference>
<dbReference type="Pfam" id="PF01699">
    <property type="entry name" value="Na_Ca_ex"/>
    <property type="match status" value="1"/>
</dbReference>
<feature type="compositionally biased region" description="Low complexity" evidence="11">
    <location>
        <begin position="5641"/>
        <end position="5658"/>
    </location>
</feature>
<feature type="region of interest" description="Disordered" evidence="11">
    <location>
        <begin position="5058"/>
        <end position="5079"/>
    </location>
</feature>
<dbReference type="InterPro" id="IPR006133">
    <property type="entry name" value="DNA-dir_DNA_pol_B_exonuc"/>
</dbReference>
<evidence type="ECO:0000256" key="9">
    <source>
        <dbReference type="ARBA" id="ARBA00023125"/>
    </source>
</evidence>